<dbReference type="PANTHER" id="PTHR47700:SF1">
    <property type="entry name" value="CHITINASE"/>
    <property type="match status" value="1"/>
</dbReference>
<reference evidence="15 16" key="1">
    <citation type="journal article" date="2014" name="Nat. Commun.">
        <title>Multiple recent horizontal transfers of a large genomic region in cheese making fungi.</title>
        <authorList>
            <person name="Cheeseman K."/>
            <person name="Ropars J."/>
            <person name="Renault P."/>
            <person name="Dupont J."/>
            <person name="Gouzy J."/>
            <person name="Branca A."/>
            <person name="Abraham A.L."/>
            <person name="Ceppi M."/>
            <person name="Conseiller E."/>
            <person name="Debuchy R."/>
            <person name="Malagnac F."/>
            <person name="Goarin A."/>
            <person name="Silar P."/>
            <person name="Lacoste S."/>
            <person name="Sallet E."/>
            <person name="Bensimon A."/>
            <person name="Giraud T."/>
            <person name="Brygoo Y."/>
        </authorList>
    </citation>
    <scope>NUCLEOTIDE SEQUENCE [LARGE SCALE GENOMIC DNA]</scope>
    <source>
        <strain evidence="16">FM 013</strain>
    </source>
</reference>
<dbReference type="PROSITE" id="PS01095">
    <property type="entry name" value="GH18_1"/>
    <property type="match status" value="1"/>
</dbReference>
<dbReference type="InterPro" id="IPR017853">
    <property type="entry name" value="GH"/>
</dbReference>
<dbReference type="CDD" id="cd02878">
    <property type="entry name" value="GH18_zymocin_alpha"/>
    <property type="match status" value="1"/>
</dbReference>
<proteinExistence type="inferred from homology"/>
<evidence type="ECO:0000256" key="2">
    <source>
        <dbReference type="ARBA" id="ARBA00008682"/>
    </source>
</evidence>
<dbReference type="EC" id="3.2.1.14" evidence="3"/>
<dbReference type="Gene3D" id="3.10.50.10">
    <property type="match status" value="1"/>
</dbReference>
<evidence type="ECO:0000313" key="15">
    <source>
        <dbReference type="EMBL" id="CRL25217.1"/>
    </source>
</evidence>
<evidence type="ECO:0000256" key="9">
    <source>
        <dbReference type="ARBA" id="ARBA00023295"/>
    </source>
</evidence>
<dbReference type="GO" id="GO:0000272">
    <property type="term" value="P:polysaccharide catabolic process"/>
    <property type="evidence" value="ECO:0007669"/>
    <property type="project" value="UniProtKB-KW"/>
</dbReference>
<dbReference type="CDD" id="cd00035">
    <property type="entry name" value="ChtBD1"/>
    <property type="match status" value="1"/>
</dbReference>
<dbReference type="EMBL" id="HG793147">
    <property type="protein sequence ID" value="CRL25217.1"/>
    <property type="molecule type" value="Genomic_DNA"/>
</dbReference>
<feature type="domain" description="GH18" evidence="14">
    <location>
        <begin position="581"/>
        <end position="971"/>
    </location>
</feature>
<accession>A0A0G4PFZ0</accession>
<evidence type="ECO:0000259" key="13">
    <source>
        <dbReference type="PROSITE" id="PS51782"/>
    </source>
</evidence>
<organism evidence="15 16">
    <name type="scientific">Penicillium camemberti (strain FM 013)</name>
    <dbReference type="NCBI Taxonomy" id="1429867"/>
    <lineage>
        <taxon>Eukaryota</taxon>
        <taxon>Fungi</taxon>
        <taxon>Dikarya</taxon>
        <taxon>Ascomycota</taxon>
        <taxon>Pezizomycotina</taxon>
        <taxon>Eurotiomycetes</taxon>
        <taxon>Eurotiomycetidae</taxon>
        <taxon>Eurotiales</taxon>
        <taxon>Aspergillaceae</taxon>
        <taxon>Penicillium</taxon>
    </lineage>
</organism>
<dbReference type="Gene3D" id="3.20.20.80">
    <property type="entry name" value="Glycosidases"/>
    <property type="match status" value="1"/>
</dbReference>
<evidence type="ECO:0000256" key="5">
    <source>
        <dbReference type="ARBA" id="ARBA00022801"/>
    </source>
</evidence>
<dbReference type="SMART" id="SM00257">
    <property type="entry name" value="LysM"/>
    <property type="match status" value="3"/>
</dbReference>
<dbReference type="InterPro" id="IPR029070">
    <property type="entry name" value="Chitinase_insertion_sf"/>
</dbReference>
<evidence type="ECO:0000256" key="3">
    <source>
        <dbReference type="ARBA" id="ARBA00012729"/>
    </source>
</evidence>
<dbReference type="InterPro" id="IPR036779">
    <property type="entry name" value="LysM_dom_sf"/>
</dbReference>
<dbReference type="SUPFAM" id="SSF54556">
    <property type="entry name" value="Chitinase insertion domain"/>
    <property type="match status" value="1"/>
</dbReference>
<dbReference type="Gene3D" id="3.10.350.10">
    <property type="entry name" value="LysM domain"/>
    <property type="match status" value="3"/>
</dbReference>
<keyword evidence="8" id="KW-0119">Carbohydrate metabolism</keyword>
<dbReference type="PROSITE" id="PS51782">
    <property type="entry name" value="LYSM"/>
    <property type="match status" value="3"/>
</dbReference>
<evidence type="ECO:0000259" key="14">
    <source>
        <dbReference type="PROSITE" id="PS51910"/>
    </source>
</evidence>
<evidence type="ECO:0000256" key="11">
    <source>
        <dbReference type="RuleBase" id="RU000489"/>
    </source>
</evidence>
<keyword evidence="5 11" id="KW-0378">Hydrolase</keyword>
<feature type="domain" description="LysM" evidence="13">
    <location>
        <begin position="307"/>
        <end position="352"/>
    </location>
</feature>
<dbReference type="GO" id="GO:0008061">
    <property type="term" value="F:chitin binding"/>
    <property type="evidence" value="ECO:0007669"/>
    <property type="project" value="UniProtKB-KW"/>
</dbReference>
<name>A0A0G4PFZ0_PENC3</name>
<dbReference type="InterPro" id="IPR018392">
    <property type="entry name" value="LysM"/>
</dbReference>
<feature type="signal peptide" evidence="12">
    <location>
        <begin position="1"/>
        <end position="24"/>
    </location>
</feature>
<comment type="catalytic activity">
    <reaction evidence="1">
        <text>Random endo-hydrolysis of N-acetyl-beta-D-glucosaminide (1-&gt;4)-beta-linkages in chitin and chitodextrins.</text>
        <dbReference type="EC" id="3.2.1.14"/>
    </reaction>
</comment>
<dbReference type="InterPro" id="IPR001223">
    <property type="entry name" value="Glyco_hydro18_cat"/>
</dbReference>
<evidence type="ECO:0000256" key="6">
    <source>
        <dbReference type="ARBA" id="ARBA00023024"/>
    </source>
</evidence>
<dbReference type="CDD" id="cd00118">
    <property type="entry name" value="LysM"/>
    <property type="match status" value="3"/>
</dbReference>
<keyword evidence="10" id="KW-0624">Polysaccharide degradation</keyword>
<keyword evidence="6" id="KW-0146">Chitin degradation</keyword>
<dbReference type="InterPro" id="IPR001579">
    <property type="entry name" value="Glyco_hydro_18_chit_AS"/>
</dbReference>
<dbReference type="Proteomes" id="UP000053732">
    <property type="component" value="Unassembled WGS sequence"/>
</dbReference>
<evidence type="ECO:0000256" key="7">
    <source>
        <dbReference type="ARBA" id="ARBA00023026"/>
    </source>
</evidence>
<keyword evidence="12" id="KW-0732">Signal</keyword>
<dbReference type="SMART" id="SM00636">
    <property type="entry name" value="Glyco_18"/>
    <property type="match status" value="1"/>
</dbReference>
<dbReference type="Pfam" id="PF00704">
    <property type="entry name" value="Glyco_hydro_18"/>
    <property type="match status" value="1"/>
</dbReference>
<keyword evidence="9 11" id="KW-0326">Glycosidase</keyword>
<evidence type="ECO:0000313" key="16">
    <source>
        <dbReference type="Proteomes" id="UP000053732"/>
    </source>
</evidence>
<dbReference type="GO" id="GO:0008843">
    <property type="term" value="F:endochitinase activity"/>
    <property type="evidence" value="ECO:0007669"/>
    <property type="project" value="UniProtKB-EC"/>
</dbReference>
<feature type="domain" description="LysM" evidence="13">
    <location>
        <begin position="437"/>
        <end position="485"/>
    </location>
</feature>
<protein>
    <recommendedName>
        <fullName evidence="3">chitinase</fullName>
        <ecNumber evidence="3">3.2.1.14</ecNumber>
    </recommendedName>
</protein>
<sequence>MMTLPWLITAFGAICLLSVDVVSARGKSGLRQPASPGYSGRDSCPVACNIAGPNPSNWSVYHNFEQLQYCDQTLFYEFSLYDRVDDPSTLHRLRVCTSYGPDWSSVQRPATKVAAAVESLSLTYSLGWWGDGILASTDISSISKQMRHYMKSQHVASKSTKSNTFLFARSGSAAVGIYVGKGLQSERVSSFALKAIVDNIRSLNIASGNVAMQLCDPNSNNAHTFGIFASSNGTFTPVQDAMKTWWKGGCVSFDNTKNITGPAVLTTPPLKISANSTRPKTALPSSSRATVLTPSLEGNLVARASCSTKQVESGDSCAALATKCGLSFVDFLKYNPATNFCSTITPGQRVCCSSGTLPTRSLENKLVARAECSTKQVEGGDSCAALATKCGISAADFTKYNPATNFCSTLKPGQHVCCSSGTMPDFAPKPNADGSCATYTIQPDDNCADLAAQYSLTNKDLEDFNANTWGWNGCSNVWVDSIICLSKGNPPMPAPMTNAVCGPQKPGTEAPKDTTNITNLNPCPLNACCNVWGQVWKQCGTTDDFCTDTSTGAPGSAKKGTNGCISNCGTEIVRGSAPDVVRRIAYFEGYSMSSRDCLYQDASQIDGSQYTHLHFGFGELTEDYQVKFQDVLTEYQFKQFLRVSGPKKIISFGGWDFSTMPATYNIFHQGVKAANRLTLATNIANFVKSNYLDGVDIDWEYPGAPDIPGIPPDDEDSGDNYLAFLVILKNLLPGKSVSIAAASSYFYLRNFPIEKISKVVDYIVYMTYDLHGQWDAENPNSQIGCPSGMCLRSQVNLTETINSLVMITKAGVASNKVVVGVTSYGRSFAMADSSCHGPDCLFTGGPYDSQASPGRCTATGGYISDAEIREIVEGSTHNGILKRDGRVNEHYVDPVSASNILIYDGNQWVAYMDADTKAKRKVLYDTFNMGGTTDWATDLQDYHPVPLRGGQAIAATWADYFTNIKSGLNPWQLGNRTGNWTEVTCGDRSVSDVRYLSPSERWTMIDAPHAWADAIEVWKNVDRKEKKMTFTASLSTSFNGPPNDNCGTLLEKGGCNDDKQCKEFDNDGTGAAGWMIWNSLVIVHQMFSSYKTALVNAAATEITNSLEDLENKFSPIPEPEDNTWLLLLIDLVTLGASGVAAPFFNSVLSKMPYFIAKGGSLLDNTKDTTMTLISQSTTIAKDLLEDPDEKDWTPAKQDSFTNYMGQSLKAWGEAVEKELQDLFSGEDSSISMLTDIISDGKLVAGSGYSLDRPGDDSSQSALETAISRSFYAFSIPTLWSVAGKYPFVIDAGYDCDHDDDMSDYLSKDDISLTKTCYRNKRYYFGMPEGEPYDCYDTVCDDSMFSVPAGTSSLGKGSFGNVTLENLIVGSVRTYLQNGEKNGGGIANPNNGGTLDELFNNDITTPGYIRIPVCSAENAYKSWTRGKDSDDNVYPCGVYQGQDLCGTSTYVDQTSGASPTVADCMQLVKNIAGKDFNHEVENAIGSQHQLDQHGTCAFGVQAIGKNGNVDFYIGNKDMVDIITESVKQFGGSGKVGAKGEVSCQGTVKGQKLRKAHKAHSPAQPNPQMGWALGPTFGPTGGLWA</sequence>
<dbReference type="Pfam" id="PF01476">
    <property type="entry name" value="LysM"/>
    <property type="match status" value="3"/>
</dbReference>
<feature type="domain" description="LysM" evidence="13">
    <location>
        <begin position="373"/>
        <end position="418"/>
    </location>
</feature>
<keyword evidence="7" id="KW-0843">Virulence</keyword>
<dbReference type="STRING" id="1429867.A0A0G4PFZ0"/>
<dbReference type="SUPFAM" id="SSF51445">
    <property type="entry name" value="(Trans)glycosidases"/>
    <property type="match status" value="1"/>
</dbReference>
<evidence type="ECO:0000256" key="12">
    <source>
        <dbReference type="SAM" id="SignalP"/>
    </source>
</evidence>
<dbReference type="InterPro" id="IPR053214">
    <property type="entry name" value="LysM12-like"/>
</dbReference>
<evidence type="ECO:0000256" key="8">
    <source>
        <dbReference type="ARBA" id="ARBA00023277"/>
    </source>
</evidence>
<dbReference type="PROSITE" id="PS51910">
    <property type="entry name" value="GH18_2"/>
    <property type="match status" value="1"/>
</dbReference>
<evidence type="ECO:0000256" key="1">
    <source>
        <dbReference type="ARBA" id="ARBA00000822"/>
    </source>
</evidence>
<dbReference type="GO" id="GO:0006032">
    <property type="term" value="P:chitin catabolic process"/>
    <property type="evidence" value="ECO:0007669"/>
    <property type="project" value="UniProtKB-KW"/>
</dbReference>
<dbReference type="InterPro" id="IPR011583">
    <property type="entry name" value="Chitinase_II/V-like_cat"/>
</dbReference>
<feature type="chain" id="PRO_5005195505" description="chitinase" evidence="12">
    <location>
        <begin position="25"/>
        <end position="1583"/>
    </location>
</feature>
<evidence type="ECO:0000256" key="10">
    <source>
        <dbReference type="ARBA" id="ARBA00023326"/>
    </source>
</evidence>
<keyword evidence="16" id="KW-1185">Reference proteome</keyword>
<evidence type="ECO:0000256" key="4">
    <source>
        <dbReference type="ARBA" id="ARBA00022669"/>
    </source>
</evidence>
<gene>
    <name evidence="15" type="ORF">PCAMFM013_S014g000113</name>
</gene>
<dbReference type="SUPFAM" id="SSF54106">
    <property type="entry name" value="LysM domain"/>
    <property type="match status" value="2"/>
</dbReference>
<keyword evidence="4" id="KW-0147">Chitin-binding</keyword>
<dbReference type="Pfam" id="PF14856">
    <property type="entry name" value="Hce2"/>
    <property type="match status" value="1"/>
</dbReference>
<dbReference type="PANTHER" id="PTHR47700">
    <property type="entry name" value="V CHITINASE, PUTATIVE (AFU_ORTHOLOGUE AFUA_6G13720)-RELATED"/>
    <property type="match status" value="1"/>
</dbReference>
<dbReference type="InterPro" id="IPR029226">
    <property type="entry name" value="Ecp2-like"/>
</dbReference>
<comment type="similarity">
    <text evidence="2">Belongs to the glycosyl hydrolase 18 family. Chitinase class V subfamily.</text>
</comment>